<dbReference type="GO" id="GO:0003700">
    <property type="term" value="F:DNA-binding transcription factor activity"/>
    <property type="evidence" value="ECO:0007669"/>
    <property type="project" value="InterPro"/>
</dbReference>
<evidence type="ECO:0000313" key="7">
    <source>
        <dbReference type="Proteomes" id="UP001139354"/>
    </source>
</evidence>
<dbReference type="SUPFAM" id="SSF46785">
    <property type="entry name" value="Winged helix' DNA-binding domain"/>
    <property type="match status" value="1"/>
</dbReference>
<organism evidence="6 7">
    <name type="scientific">Microbacterium allomyrinae</name>
    <dbReference type="NCBI Taxonomy" id="2830666"/>
    <lineage>
        <taxon>Bacteria</taxon>
        <taxon>Bacillati</taxon>
        <taxon>Actinomycetota</taxon>
        <taxon>Actinomycetes</taxon>
        <taxon>Micrococcales</taxon>
        <taxon>Microbacteriaceae</taxon>
        <taxon>Microbacterium</taxon>
    </lineage>
</organism>
<comment type="caution">
    <text evidence="6">The sequence shown here is derived from an EMBL/GenBank/DDBJ whole genome shotgun (WGS) entry which is preliminary data.</text>
</comment>
<gene>
    <name evidence="6" type="ORF">KEC57_10960</name>
</gene>
<dbReference type="Pfam" id="PF13280">
    <property type="entry name" value="WYL"/>
    <property type="match status" value="1"/>
</dbReference>
<evidence type="ECO:0000256" key="4">
    <source>
        <dbReference type="SAM" id="MobiDB-lite"/>
    </source>
</evidence>
<evidence type="ECO:0000256" key="3">
    <source>
        <dbReference type="ARBA" id="ARBA00023163"/>
    </source>
</evidence>
<sequence length="369" mass="40966">MTGLLSNARSARRRVRSRHSRKKRPASVRYRREDVLVLKTSSRVLTLLSLLQTRRDWAGGVLAERLEVSPRTVRRDVDRLRKLGYRIRAIKGPEGGYRLEAGSELPPLLFDDDQAVAITIALHAAALSSAGIEDAAERALASIRHVLPERLRTRLDAVDFTAAVESAVPVDPSALAQISAAVRAREELRFDYTRVGAQKDDRADAAPRRIQPHHLVAMNGRWYLIGWSDEHADWRVYRVDRMSLRSHRGQAFTPRSVPGGDPQEFLRARFRGAVSADTWPCRGKVLMHAAAERVTPFVTDGIVDAVNCDTCTLETGAWSWGALAARVMRFEVDVEVLDPPELADAFRALAARAARASGGSTESRERVLG</sequence>
<feature type="compositionally biased region" description="Basic residues" evidence="4">
    <location>
        <begin position="10"/>
        <end position="26"/>
    </location>
</feature>
<keyword evidence="2" id="KW-0238">DNA-binding</keyword>
<evidence type="ECO:0000256" key="1">
    <source>
        <dbReference type="ARBA" id="ARBA00023015"/>
    </source>
</evidence>
<dbReference type="InterPro" id="IPR036390">
    <property type="entry name" value="WH_DNA-bd_sf"/>
</dbReference>
<feature type="region of interest" description="Disordered" evidence="4">
    <location>
        <begin position="1"/>
        <end position="27"/>
    </location>
</feature>
<keyword evidence="1" id="KW-0805">Transcription regulation</keyword>
<proteinExistence type="predicted"/>
<dbReference type="InterPro" id="IPR057727">
    <property type="entry name" value="WCX_dom"/>
</dbReference>
<dbReference type="InterPro" id="IPR051534">
    <property type="entry name" value="CBASS_pafABC_assoc_protein"/>
</dbReference>
<dbReference type="GO" id="GO:0003677">
    <property type="term" value="F:DNA binding"/>
    <property type="evidence" value="ECO:0007669"/>
    <property type="project" value="UniProtKB-KW"/>
</dbReference>
<evidence type="ECO:0000259" key="5">
    <source>
        <dbReference type="PROSITE" id="PS51000"/>
    </source>
</evidence>
<dbReference type="Proteomes" id="UP001139354">
    <property type="component" value="Unassembled WGS sequence"/>
</dbReference>
<protein>
    <submittedName>
        <fullName evidence="6">WYL domain-containing protein</fullName>
    </submittedName>
</protein>
<dbReference type="PANTHER" id="PTHR34580">
    <property type="match status" value="1"/>
</dbReference>
<keyword evidence="3" id="KW-0804">Transcription</keyword>
<dbReference type="Pfam" id="PF25583">
    <property type="entry name" value="WCX"/>
    <property type="match status" value="1"/>
</dbReference>
<dbReference type="PROSITE" id="PS00894">
    <property type="entry name" value="HTH_DEOR_1"/>
    <property type="match status" value="1"/>
</dbReference>
<dbReference type="AlphaFoldDB" id="A0A9X1S320"/>
<feature type="domain" description="HTH deoR-type" evidence="5">
    <location>
        <begin position="40"/>
        <end position="95"/>
    </location>
</feature>
<accession>A0A9X1S320</accession>
<dbReference type="PROSITE" id="PS51000">
    <property type="entry name" value="HTH_DEOR_2"/>
    <property type="match status" value="1"/>
</dbReference>
<reference evidence="6" key="1">
    <citation type="submission" date="2021-04" db="EMBL/GenBank/DDBJ databases">
        <title>Microbacterium tenobrionis sp. nov. and Microbacterium allomyrinae sp. nov., isolated from larvae of Tenobrio molitor and Allomyrina dichotoma, respectively.</title>
        <authorList>
            <person name="Lee S.D."/>
        </authorList>
    </citation>
    <scope>NUCLEOTIDE SEQUENCE</scope>
    <source>
        <strain evidence="6">BWT-G7</strain>
    </source>
</reference>
<dbReference type="InterPro" id="IPR018356">
    <property type="entry name" value="Tscrpt_reg_HTH_DeoR_CS"/>
</dbReference>
<dbReference type="EMBL" id="JAGTTN010000003">
    <property type="protein sequence ID" value="MCC2032699.1"/>
    <property type="molecule type" value="Genomic_DNA"/>
</dbReference>
<name>A0A9X1S320_9MICO</name>
<evidence type="ECO:0000313" key="6">
    <source>
        <dbReference type="EMBL" id="MCC2032699.1"/>
    </source>
</evidence>
<dbReference type="PIRSF" id="PIRSF016838">
    <property type="entry name" value="PafC"/>
    <property type="match status" value="1"/>
</dbReference>
<dbReference type="Gene3D" id="1.10.10.10">
    <property type="entry name" value="Winged helix-like DNA-binding domain superfamily/Winged helix DNA-binding domain"/>
    <property type="match status" value="1"/>
</dbReference>
<dbReference type="InterPro" id="IPR013196">
    <property type="entry name" value="HTH_11"/>
</dbReference>
<dbReference type="InterPro" id="IPR036388">
    <property type="entry name" value="WH-like_DNA-bd_sf"/>
</dbReference>
<dbReference type="InterPro" id="IPR028349">
    <property type="entry name" value="PafC-like"/>
</dbReference>
<dbReference type="InterPro" id="IPR026881">
    <property type="entry name" value="WYL_dom"/>
</dbReference>
<dbReference type="PANTHER" id="PTHR34580:SF3">
    <property type="entry name" value="PROTEIN PAFB"/>
    <property type="match status" value="1"/>
</dbReference>
<evidence type="ECO:0000256" key="2">
    <source>
        <dbReference type="ARBA" id="ARBA00023125"/>
    </source>
</evidence>
<dbReference type="InterPro" id="IPR001034">
    <property type="entry name" value="DeoR_HTH"/>
</dbReference>
<dbReference type="PROSITE" id="PS52050">
    <property type="entry name" value="WYL"/>
    <property type="match status" value="1"/>
</dbReference>
<dbReference type="Pfam" id="PF08279">
    <property type="entry name" value="HTH_11"/>
    <property type="match status" value="1"/>
</dbReference>
<keyword evidence="7" id="KW-1185">Reference proteome</keyword>